<comment type="caution">
    <text evidence="4">The sequence shown here is derived from an EMBL/GenBank/DDBJ whole genome shotgun (WGS) entry which is preliminary data.</text>
</comment>
<keyword evidence="3" id="KW-0732">Signal</keyword>
<protein>
    <recommendedName>
        <fullName evidence="6">Mid2 domain-containing protein</fullName>
    </recommendedName>
</protein>
<reference evidence="4" key="1">
    <citation type="submission" date="2020-05" db="EMBL/GenBank/DDBJ databases">
        <title>Mycena genomes resolve the evolution of fungal bioluminescence.</title>
        <authorList>
            <person name="Tsai I.J."/>
        </authorList>
    </citation>
    <scope>NUCLEOTIDE SEQUENCE</scope>
    <source>
        <strain evidence="4">CCC161011</strain>
    </source>
</reference>
<evidence type="ECO:0000313" key="5">
    <source>
        <dbReference type="Proteomes" id="UP000620124"/>
    </source>
</evidence>
<feature type="chain" id="PRO_5034520681" description="Mid2 domain-containing protein" evidence="3">
    <location>
        <begin position="26"/>
        <end position="351"/>
    </location>
</feature>
<feature type="compositionally biased region" description="Low complexity" evidence="1">
    <location>
        <begin position="98"/>
        <end position="153"/>
    </location>
</feature>
<evidence type="ECO:0000313" key="4">
    <source>
        <dbReference type="EMBL" id="KAF7358172.1"/>
    </source>
</evidence>
<keyword evidence="5" id="KW-1185">Reference proteome</keyword>
<keyword evidence="2" id="KW-0812">Transmembrane</keyword>
<feature type="region of interest" description="Disordered" evidence="1">
    <location>
        <begin position="98"/>
        <end position="198"/>
    </location>
</feature>
<accession>A0A8H6YFE9</accession>
<dbReference type="Proteomes" id="UP000620124">
    <property type="component" value="Unassembled WGS sequence"/>
</dbReference>
<keyword evidence="2" id="KW-0472">Membrane</keyword>
<evidence type="ECO:0000256" key="1">
    <source>
        <dbReference type="SAM" id="MobiDB-lite"/>
    </source>
</evidence>
<dbReference type="EMBL" id="JACAZI010000006">
    <property type="protein sequence ID" value="KAF7358172.1"/>
    <property type="molecule type" value="Genomic_DNA"/>
</dbReference>
<evidence type="ECO:0008006" key="6">
    <source>
        <dbReference type="Google" id="ProtNLM"/>
    </source>
</evidence>
<dbReference type="AlphaFoldDB" id="A0A8H6YFE9"/>
<evidence type="ECO:0000256" key="3">
    <source>
        <dbReference type="SAM" id="SignalP"/>
    </source>
</evidence>
<feature type="compositionally biased region" description="Polar residues" evidence="1">
    <location>
        <begin position="154"/>
        <end position="197"/>
    </location>
</feature>
<gene>
    <name evidence="4" type="ORF">MVEN_00865600</name>
</gene>
<dbReference type="CDD" id="cd12087">
    <property type="entry name" value="TM_EGFR-like"/>
    <property type="match status" value="1"/>
</dbReference>
<feature type="transmembrane region" description="Helical" evidence="2">
    <location>
        <begin position="207"/>
        <end position="229"/>
    </location>
</feature>
<organism evidence="4 5">
    <name type="scientific">Mycena venus</name>
    <dbReference type="NCBI Taxonomy" id="2733690"/>
    <lineage>
        <taxon>Eukaryota</taxon>
        <taxon>Fungi</taxon>
        <taxon>Dikarya</taxon>
        <taxon>Basidiomycota</taxon>
        <taxon>Agaricomycotina</taxon>
        <taxon>Agaricomycetes</taxon>
        <taxon>Agaricomycetidae</taxon>
        <taxon>Agaricales</taxon>
        <taxon>Marasmiineae</taxon>
        <taxon>Mycenaceae</taxon>
        <taxon>Mycena</taxon>
    </lineage>
</organism>
<feature type="region of interest" description="Disordered" evidence="1">
    <location>
        <begin position="273"/>
        <end position="298"/>
    </location>
</feature>
<evidence type="ECO:0000256" key="2">
    <source>
        <dbReference type="SAM" id="Phobius"/>
    </source>
</evidence>
<sequence length="351" mass="36814">MATSVILWFCTPGILPMTITGPSSAQSNSIVTFTWTSVSGDPTIFEIDSDEALNSLNQSDPYWIVNNLAPTHRIAFSSNDGFQILAEGSIEILAASSSSIPSSSAPDSSTGVPVPVSRSPVPSTGSFTSPTSSITPTLSSSQSSPTQPQTATSRAQISVSSDQISPSPAATSFISESSTQPQTSNIGPQNSVPSESTVAKHHSNASAIAGGVVGGAVMILLALLGWWYFHRRSSSAAAGESQSDILARPQFLAAPISTALTGAREVYNGSNNHEFRPWEDNETSAVSSAATPALATSDVSNRKQPIFMYHDPPAVDTTQPHHGPSREELLEEVQRLREQLGAISPPSYSGE</sequence>
<feature type="signal peptide" evidence="3">
    <location>
        <begin position="1"/>
        <end position="25"/>
    </location>
</feature>
<keyword evidence="2" id="KW-1133">Transmembrane helix</keyword>
<proteinExistence type="predicted"/>
<dbReference type="OrthoDB" id="3045178at2759"/>
<name>A0A8H6YFE9_9AGAR</name>
<feature type="region of interest" description="Disordered" evidence="1">
    <location>
        <begin position="309"/>
        <end position="328"/>
    </location>
</feature>